<comment type="caution">
    <text evidence="1">The sequence shown here is derived from an EMBL/GenBank/DDBJ whole genome shotgun (WGS) entry which is preliminary data.</text>
</comment>
<gene>
    <name evidence="1" type="ORF">KDL28_23880</name>
</gene>
<accession>A0ABT1A521</accession>
<dbReference type="SUPFAM" id="SSF55144">
    <property type="entry name" value="LigT-like"/>
    <property type="match status" value="1"/>
</dbReference>
<reference evidence="1" key="1">
    <citation type="submission" date="2021-04" db="EMBL/GenBank/DDBJ databases">
        <title>Pseudonocardia sp. nov., isolated from sandy soil of mangrove forest.</title>
        <authorList>
            <person name="Zan Z."/>
            <person name="Huang R."/>
            <person name="Liu W."/>
        </authorList>
    </citation>
    <scope>NUCLEOTIDE SEQUENCE</scope>
    <source>
        <strain evidence="1">S2-4</strain>
    </source>
</reference>
<sequence length="103" mass="11715">MTLSFSASPRAAIDDVRTALVRATHDAGYPADSDAAGRFRPHVGIAYCNRTTDARPIIEQVRELRKLDRVTVHVRDCVLVALTRHERSYIWRVRHRLPLSPAR</sequence>
<organism evidence="1 2">
    <name type="scientific">Pseudonocardia humida</name>
    <dbReference type="NCBI Taxonomy" id="2800819"/>
    <lineage>
        <taxon>Bacteria</taxon>
        <taxon>Bacillati</taxon>
        <taxon>Actinomycetota</taxon>
        <taxon>Actinomycetes</taxon>
        <taxon>Pseudonocardiales</taxon>
        <taxon>Pseudonocardiaceae</taxon>
        <taxon>Pseudonocardia</taxon>
    </lineage>
</organism>
<evidence type="ECO:0000313" key="2">
    <source>
        <dbReference type="Proteomes" id="UP001165283"/>
    </source>
</evidence>
<dbReference type="RefSeq" id="WP_252441752.1">
    <property type="nucleotide sequence ID" value="NZ_JAGSOV010000050.1"/>
</dbReference>
<dbReference type="Gene3D" id="3.90.1140.10">
    <property type="entry name" value="Cyclic phosphodiesterase"/>
    <property type="match status" value="1"/>
</dbReference>
<dbReference type="Pfam" id="PF13563">
    <property type="entry name" value="2_5_RNA_ligase2"/>
    <property type="match status" value="1"/>
</dbReference>
<keyword evidence="1" id="KW-0436">Ligase</keyword>
<dbReference type="GO" id="GO:0016874">
    <property type="term" value="F:ligase activity"/>
    <property type="evidence" value="ECO:0007669"/>
    <property type="project" value="UniProtKB-KW"/>
</dbReference>
<protein>
    <submittedName>
        <fullName evidence="1">2'-5' RNA ligase family protein</fullName>
    </submittedName>
</protein>
<proteinExistence type="predicted"/>
<dbReference type="InterPro" id="IPR009097">
    <property type="entry name" value="Cyclic_Pdiesterase"/>
</dbReference>
<keyword evidence="2" id="KW-1185">Reference proteome</keyword>
<dbReference type="Proteomes" id="UP001165283">
    <property type="component" value="Unassembled WGS sequence"/>
</dbReference>
<name>A0ABT1A521_9PSEU</name>
<evidence type="ECO:0000313" key="1">
    <source>
        <dbReference type="EMBL" id="MCO1658105.1"/>
    </source>
</evidence>
<dbReference type="EMBL" id="JAGSOV010000050">
    <property type="protein sequence ID" value="MCO1658105.1"/>
    <property type="molecule type" value="Genomic_DNA"/>
</dbReference>